<feature type="compositionally biased region" description="Pro residues" evidence="2">
    <location>
        <begin position="1"/>
        <end position="18"/>
    </location>
</feature>
<dbReference type="Gene3D" id="1.20.200.10">
    <property type="entry name" value="Fumarase/aspartase (Central domain)"/>
    <property type="match status" value="1"/>
</dbReference>
<evidence type="ECO:0000259" key="4">
    <source>
        <dbReference type="Pfam" id="PF10415"/>
    </source>
</evidence>
<feature type="domain" description="Fumarate lyase N-terminal" evidence="3">
    <location>
        <begin position="32"/>
        <end position="362"/>
    </location>
</feature>
<dbReference type="PRINTS" id="PR00149">
    <property type="entry name" value="FUMRATELYASE"/>
</dbReference>
<evidence type="ECO:0000313" key="6">
    <source>
        <dbReference type="Proteomes" id="UP001501000"/>
    </source>
</evidence>
<gene>
    <name evidence="5" type="primary">aspA</name>
    <name evidence="5" type="ORF">GCM10022244_31820</name>
</gene>
<evidence type="ECO:0000256" key="1">
    <source>
        <dbReference type="ARBA" id="ARBA00023239"/>
    </source>
</evidence>
<protein>
    <submittedName>
        <fullName evidence="5">Aspartate ammonia-lyase</fullName>
    </submittedName>
</protein>
<dbReference type="Gene3D" id="1.10.275.10">
    <property type="entry name" value="Fumarase/aspartase (N-terminal domain)"/>
    <property type="match status" value="1"/>
</dbReference>
<proteinExistence type="predicted"/>
<dbReference type="PRINTS" id="PR00145">
    <property type="entry name" value="ARGSUCLYASE"/>
</dbReference>
<evidence type="ECO:0000313" key="5">
    <source>
        <dbReference type="EMBL" id="GAA3920307.1"/>
    </source>
</evidence>
<reference evidence="6" key="1">
    <citation type="journal article" date="2019" name="Int. J. Syst. Evol. Microbiol.">
        <title>The Global Catalogue of Microorganisms (GCM) 10K type strain sequencing project: providing services to taxonomists for standard genome sequencing and annotation.</title>
        <authorList>
            <consortium name="The Broad Institute Genomics Platform"/>
            <consortium name="The Broad Institute Genome Sequencing Center for Infectious Disease"/>
            <person name="Wu L."/>
            <person name="Ma J."/>
        </authorList>
    </citation>
    <scope>NUCLEOTIDE SEQUENCE [LARGE SCALE GENOMIC DNA]</scope>
    <source>
        <strain evidence="6">JCM 16956</strain>
    </source>
</reference>
<dbReference type="NCBIfam" id="NF008909">
    <property type="entry name" value="PRK12273.1"/>
    <property type="match status" value="1"/>
</dbReference>
<dbReference type="CDD" id="cd01357">
    <property type="entry name" value="Aspartase"/>
    <property type="match status" value="1"/>
</dbReference>
<dbReference type="Proteomes" id="UP001501000">
    <property type="component" value="Unassembled WGS sequence"/>
</dbReference>
<dbReference type="InterPro" id="IPR051546">
    <property type="entry name" value="Aspartate_Ammonia-Lyase"/>
</dbReference>
<feature type="domain" description="Fumarase C C-terminal" evidence="4">
    <location>
        <begin position="428"/>
        <end position="481"/>
    </location>
</feature>
<dbReference type="PANTHER" id="PTHR42696">
    <property type="entry name" value="ASPARTATE AMMONIA-LYASE"/>
    <property type="match status" value="1"/>
</dbReference>
<dbReference type="Pfam" id="PF00206">
    <property type="entry name" value="Lyase_1"/>
    <property type="match status" value="1"/>
</dbReference>
<dbReference type="PANTHER" id="PTHR42696:SF2">
    <property type="entry name" value="ASPARTATE AMMONIA-LYASE"/>
    <property type="match status" value="1"/>
</dbReference>
<keyword evidence="1" id="KW-0456">Lyase</keyword>
<dbReference type="RefSeq" id="WP_345283009.1">
    <property type="nucleotide sequence ID" value="NZ_BAABAJ010000008.1"/>
</dbReference>
<dbReference type="SUPFAM" id="SSF48557">
    <property type="entry name" value="L-aspartase-like"/>
    <property type="match status" value="1"/>
</dbReference>
<dbReference type="EMBL" id="BAABAJ010000008">
    <property type="protein sequence ID" value="GAA3920307.1"/>
    <property type="molecule type" value="Genomic_DNA"/>
</dbReference>
<dbReference type="Pfam" id="PF10415">
    <property type="entry name" value="FumaraseC_C"/>
    <property type="match status" value="1"/>
</dbReference>
<comment type="caution">
    <text evidence="5">The sequence shown here is derived from an EMBL/GenBank/DDBJ whole genome shotgun (WGS) entry which is preliminary data.</text>
</comment>
<dbReference type="InterPro" id="IPR024083">
    <property type="entry name" value="Fumarase/histidase_N"/>
</dbReference>
<name>A0ABP7MGA6_9ACTN</name>
<dbReference type="InterPro" id="IPR018951">
    <property type="entry name" value="Fumarase_C_C"/>
</dbReference>
<keyword evidence="6" id="KW-1185">Reference proteome</keyword>
<feature type="region of interest" description="Disordered" evidence="2">
    <location>
        <begin position="1"/>
        <end position="22"/>
    </location>
</feature>
<dbReference type="Gene3D" id="1.10.40.30">
    <property type="entry name" value="Fumarase/aspartase (C-terminal domain)"/>
    <property type="match status" value="1"/>
</dbReference>
<dbReference type="PROSITE" id="PS00163">
    <property type="entry name" value="FUMARATE_LYASES"/>
    <property type="match status" value="1"/>
</dbReference>
<accession>A0ABP7MGA6</accession>
<evidence type="ECO:0000259" key="3">
    <source>
        <dbReference type="Pfam" id="PF00206"/>
    </source>
</evidence>
<evidence type="ECO:0000256" key="2">
    <source>
        <dbReference type="SAM" id="MobiDB-lite"/>
    </source>
</evidence>
<dbReference type="InterPro" id="IPR020557">
    <property type="entry name" value="Fumarate_lyase_CS"/>
</dbReference>
<dbReference type="InterPro" id="IPR000362">
    <property type="entry name" value="Fumarate_lyase_fam"/>
</dbReference>
<sequence length="488" mass="51001">MAPAPSPHAPADPQPPATAAPAVRREHDLLGDRDVPAEAYWGVHTLRATENFAITGTPISVYPLLIDALAAVKEAAARANEELGLLPADKADAIAGACREIRAGRLHDQFVVDVVQGGAGTSTNMNANEVVANRALELLGHDKGDYARLHPNEDVNLGQSTNDVYPTAIRIAAIGAARELLLAMAVLQDAFAAKALEFREVVKMGRTQLQDAVPMTLGQEFSTYAVMLEEDRSRLAEAVELIHEINLGATAIGTGLNAAPGYAETARRHLAALTGLPLVTSANLVEATQDCGAFVQLSGVLKRIAVKLSKTCNDLRLLSSGPRAGLGEINLPPVQAGSSIMPGKVNPVIPEVVNQVAFEVIGNDMTITMAAEGGQLQLNAFEPVIFHALAKSMLSLRAACLTLAERCVDGITANTEALRAAVENSIGLATALNPHLGYTAATAIAQEALATGRGVAELTLEKGLLPAHRLAELLTPERLTGAPGPAPA</sequence>
<organism evidence="5 6">
    <name type="scientific">Streptomyces gulbargensis</name>
    <dbReference type="NCBI Taxonomy" id="364901"/>
    <lineage>
        <taxon>Bacteria</taxon>
        <taxon>Bacillati</taxon>
        <taxon>Actinomycetota</taxon>
        <taxon>Actinomycetes</taxon>
        <taxon>Kitasatosporales</taxon>
        <taxon>Streptomycetaceae</taxon>
        <taxon>Streptomyces</taxon>
    </lineage>
</organism>
<dbReference type="InterPro" id="IPR008948">
    <property type="entry name" value="L-Aspartase-like"/>
</dbReference>
<dbReference type="InterPro" id="IPR022761">
    <property type="entry name" value="Fumarate_lyase_N"/>
</dbReference>